<feature type="non-terminal residue" evidence="1">
    <location>
        <position position="37"/>
    </location>
</feature>
<sequence length="37" mass="4162">MKPCYCINPDCSQPEHPSNNNSNTRYCQSCGSELLLN</sequence>
<dbReference type="Proteomes" id="UP000317708">
    <property type="component" value="Unassembled WGS sequence"/>
</dbReference>
<organism evidence="1 2">
    <name type="scientific">Microcystis aeruginosa Ma_MB_S_20031200_S102</name>
    <dbReference type="NCBI Taxonomy" id="2486254"/>
    <lineage>
        <taxon>Bacteria</taxon>
        <taxon>Bacillati</taxon>
        <taxon>Cyanobacteriota</taxon>
        <taxon>Cyanophyceae</taxon>
        <taxon>Oscillatoriophycideae</taxon>
        <taxon>Chroococcales</taxon>
        <taxon>Microcystaceae</taxon>
        <taxon>Microcystis</taxon>
    </lineage>
</organism>
<dbReference type="NCBIfam" id="NF045510">
    <property type="entry name" value="4Cys_prefix_kin"/>
    <property type="match status" value="1"/>
</dbReference>
<comment type="caution">
    <text evidence="1">The sequence shown here is derived from an EMBL/GenBank/DDBJ whole genome shotgun (WGS) entry which is preliminary data.</text>
</comment>
<keyword evidence="1" id="KW-0808">Transferase</keyword>
<gene>
    <name evidence="1" type="ORF">EWV92_00350</name>
</gene>
<protein>
    <submittedName>
        <fullName evidence="1">Serine/threonine protein kinase</fullName>
    </submittedName>
</protein>
<keyword evidence="1" id="KW-0723">Serine/threonine-protein kinase</keyword>
<name>A0A552F936_MICAE</name>
<evidence type="ECO:0000313" key="1">
    <source>
        <dbReference type="EMBL" id="TRU43228.1"/>
    </source>
</evidence>
<accession>A0A552F936</accession>
<evidence type="ECO:0000313" key="2">
    <source>
        <dbReference type="Proteomes" id="UP000317708"/>
    </source>
</evidence>
<proteinExistence type="predicted"/>
<reference evidence="1 2" key="1">
    <citation type="submission" date="2019-01" db="EMBL/GenBank/DDBJ databases">
        <title>Coherence of Microcystis species and biogeography revealed through population genomics.</title>
        <authorList>
            <person name="Perez-Carrascal O.M."/>
            <person name="Terrat Y."/>
            <person name="Giani A."/>
            <person name="Fortin N."/>
            <person name="Tromas N."/>
            <person name="Shapiro B.J."/>
        </authorList>
    </citation>
    <scope>NUCLEOTIDE SEQUENCE [LARGE SCALE GENOMIC DNA]</scope>
    <source>
        <strain evidence="1">Ma_MB_S_20031200_S102</strain>
    </source>
</reference>
<dbReference type="GO" id="GO:0004674">
    <property type="term" value="F:protein serine/threonine kinase activity"/>
    <property type="evidence" value="ECO:0007669"/>
    <property type="project" value="UniProtKB-KW"/>
</dbReference>
<keyword evidence="1" id="KW-0418">Kinase</keyword>
<dbReference type="EMBL" id="SFBI01000004">
    <property type="protein sequence ID" value="TRU43228.1"/>
    <property type="molecule type" value="Genomic_DNA"/>
</dbReference>
<dbReference type="AlphaFoldDB" id="A0A552F936"/>